<accession>A0A655E143</accession>
<evidence type="ECO:0000313" key="1">
    <source>
        <dbReference type="EMBL" id="CNU98595.1"/>
    </source>
</evidence>
<sequence>MISPHDNVNISRVTDYPGRSYLFARSLMHIVHQKGRLSRDV</sequence>
<protein>
    <submittedName>
        <fullName evidence="1">Uncharacterized protein</fullName>
    </submittedName>
</protein>
<reference evidence="1 2" key="1">
    <citation type="submission" date="2015-03" db="EMBL/GenBank/DDBJ databases">
        <authorList>
            <consortium name="Pathogen Informatics"/>
        </authorList>
    </citation>
    <scope>NUCLEOTIDE SEQUENCE [LARGE SCALE GENOMIC DNA]</scope>
    <source>
        <strain evidence="1 2">A1104</strain>
    </source>
</reference>
<evidence type="ECO:0000313" key="2">
    <source>
        <dbReference type="Proteomes" id="UP000041314"/>
    </source>
</evidence>
<proteinExistence type="predicted"/>
<organism evidence="1 2">
    <name type="scientific">Salmonella enterica subsp. enterica serovar Bovismorbificans</name>
    <dbReference type="NCBI Taxonomy" id="58097"/>
    <lineage>
        <taxon>Bacteria</taxon>
        <taxon>Pseudomonadati</taxon>
        <taxon>Pseudomonadota</taxon>
        <taxon>Gammaproteobacteria</taxon>
        <taxon>Enterobacterales</taxon>
        <taxon>Enterobacteriaceae</taxon>
        <taxon>Salmonella</taxon>
    </lineage>
</organism>
<name>A0A655E143_SALET</name>
<gene>
    <name evidence="1" type="ORF">ERS008198_04062</name>
</gene>
<dbReference type="Proteomes" id="UP000041314">
    <property type="component" value="Unassembled WGS sequence"/>
</dbReference>
<dbReference type="AlphaFoldDB" id="A0A655E143"/>
<dbReference type="EMBL" id="CQPA01000046">
    <property type="protein sequence ID" value="CNU98595.1"/>
    <property type="molecule type" value="Genomic_DNA"/>
</dbReference>